<evidence type="ECO:0008006" key="4">
    <source>
        <dbReference type="Google" id="ProtNLM"/>
    </source>
</evidence>
<dbReference type="InterPro" id="IPR043716">
    <property type="entry name" value="DUF5657"/>
</dbReference>
<dbReference type="EMBL" id="MFJD01000012">
    <property type="protein sequence ID" value="OGG01613.1"/>
    <property type="molecule type" value="Genomic_DNA"/>
</dbReference>
<accession>A0A1F5YNJ9</accession>
<name>A0A1F5YNJ9_9BACT</name>
<dbReference type="Proteomes" id="UP000178448">
    <property type="component" value="Unassembled WGS sequence"/>
</dbReference>
<evidence type="ECO:0000313" key="3">
    <source>
        <dbReference type="Proteomes" id="UP000178448"/>
    </source>
</evidence>
<evidence type="ECO:0000313" key="2">
    <source>
        <dbReference type="EMBL" id="OGG01613.1"/>
    </source>
</evidence>
<protein>
    <recommendedName>
        <fullName evidence="4">Copper resistance protein D domain-containing protein</fullName>
    </recommendedName>
</protein>
<keyword evidence="1" id="KW-0812">Transmembrane</keyword>
<dbReference type="AlphaFoldDB" id="A0A1F5YNJ9"/>
<reference evidence="2 3" key="1">
    <citation type="journal article" date="2016" name="Nat. Commun.">
        <title>Thousands of microbial genomes shed light on interconnected biogeochemical processes in an aquifer system.</title>
        <authorList>
            <person name="Anantharaman K."/>
            <person name="Brown C.T."/>
            <person name="Hug L.A."/>
            <person name="Sharon I."/>
            <person name="Castelle C.J."/>
            <person name="Probst A.J."/>
            <person name="Thomas B.C."/>
            <person name="Singh A."/>
            <person name="Wilkins M.J."/>
            <person name="Karaoz U."/>
            <person name="Brodie E.L."/>
            <person name="Williams K.H."/>
            <person name="Hubbard S.S."/>
            <person name="Banfield J.F."/>
        </authorList>
    </citation>
    <scope>NUCLEOTIDE SEQUENCE [LARGE SCALE GENOMIC DNA]</scope>
</reference>
<keyword evidence="1" id="KW-0472">Membrane</keyword>
<dbReference type="STRING" id="1798374.A2Z33_07540"/>
<feature type="transmembrane region" description="Helical" evidence="1">
    <location>
        <begin position="52"/>
        <end position="72"/>
    </location>
</feature>
<gene>
    <name evidence="2" type="ORF">A2Z33_07540</name>
</gene>
<sequence length="73" mass="7936">MSPNIIAGLQLAIKIAVLIGMGVYIMFAAVIVRQEQLMANVLEERSEPVIRLITLLHLVAAISIFLLAVLVLP</sequence>
<comment type="caution">
    <text evidence="2">The sequence shown here is derived from an EMBL/GenBank/DDBJ whole genome shotgun (WGS) entry which is preliminary data.</text>
</comment>
<dbReference type="Pfam" id="PF18901">
    <property type="entry name" value="DUF5657"/>
    <property type="match status" value="1"/>
</dbReference>
<keyword evidence="1" id="KW-1133">Transmembrane helix</keyword>
<feature type="transmembrane region" description="Helical" evidence="1">
    <location>
        <begin position="12"/>
        <end position="32"/>
    </location>
</feature>
<proteinExistence type="predicted"/>
<organism evidence="2 3">
    <name type="scientific">Candidatus Gottesmanbacteria bacterium RBG_16_52_11</name>
    <dbReference type="NCBI Taxonomy" id="1798374"/>
    <lineage>
        <taxon>Bacteria</taxon>
        <taxon>Candidatus Gottesmaniibacteriota</taxon>
    </lineage>
</organism>
<evidence type="ECO:0000256" key="1">
    <source>
        <dbReference type="SAM" id="Phobius"/>
    </source>
</evidence>